<dbReference type="Gene3D" id="3.10.180.10">
    <property type="entry name" value="2,3-Dihydroxybiphenyl 1,2-Dioxygenase, domain 1"/>
    <property type="match status" value="1"/>
</dbReference>
<dbReference type="EMBL" id="PDJE01000001">
    <property type="protein sequence ID" value="PFG31706.1"/>
    <property type="molecule type" value="Genomic_DNA"/>
</dbReference>
<dbReference type="Pfam" id="PF00903">
    <property type="entry name" value="Glyoxalase"/>
    <property type="match status" value="1"/>
</dbReference>
<comment type="caution">
    <text evidence="2">The sequence shown here is derived from an EMBL/GenBank/DDBJ whole genome shotgun (WGS) entry which is preliminary data.</text>
</comment>
<evidence type="ECO:0000313" key="2">
    <source>
        <dbReference type="EMBL" id="PFG31706.1"/>
    </source>
</evidence>
<sequence>MSHSVVQVNLIVSDLTRTREFYRHLGWELLAMGDRAARFSGDDLVVAFHLPEFVQAWDRAYSGGCGGSTVIDVDCDSPDDVDATFTSLVEAGATVRQPPNDTFFACRYAVVADPDGNLVGLKAPLA</sequence>
<protein>
    <recommendedName>
        <fullName evidence="1">VOC domain-containing protein</fullName>
    </recommendedName>
</protein>
<reference evidence="2 3" key="1">
    <citation type="submission" date="2017-10" db="EMBL/GenBank/DDBJ databases">
        <title>Sequencing the genomes of 1000 actinobacteria strains.</title>
        <authorList>
            <person name="Klenk H.-P."/>
        </authorList>
    </citation>
    <scope>NUCLEOTIDE SEQUENCE [LARGE SCALE GENOMIC DNA]</scope>
    <source>
        <strain evidence="2 3">DSM 21798</strain>
    </source>
</reference>
<dbReference type="RefSeq" id="WP_098408687.1">
    <property type="nucleotide sequence ID" value="NZ_PDJE01000001.1"/>
</dbReference>
<dbReference type="OrthoDB" id="9798430at2"/>
<dbReference type="PROSITE" id="PS51819">
    <property type="entry name" value="VOC"/>
    <property type="match status" value="1"/>
</dbReference>
<feature type="domain" description="VOC" evidence="1">
    <location>
        <begin position="4"/>
        <end position="124"/>
    </location>
</feature>
<evidence type="ECO:0000259" key="1">
    <source>
        <dbReference type="PROSITE" id="PS51819"/>
    </source>
</evidence>
<keyword evidence="3" id="KW-1185">Reference proteome</keyword>
<dbReference type="InterPro" id="IPR004360">
    <property type="entry name" value="Glyas_Fos-R_dOase_dom"/>
</dbReference>
<dbReference type="Proteomes" id="UP000221369">
    <property type="component" value="Unassembled WGS sequence"/>
</dbReference>
<proteinExistence type="predicted"/>
<dbReference type="InterPro" id="IPR037523">
    <property type="entry name" value="VOC_core"/>
</dbReference>
<dbReference type="SUPFAM" id="SSF54593">
    <property type="entry name" value="Glyoxalase/Bleomycin resistance protein/Dihydroxybiphenyl dioxygenase"/>
    <property type="match status" value="1"/>
</dbReference>
<name>A0A2A9DZA3_9MICO</name>
<dbReference type="AlphaFoldDB" id="A0A2A9DZA3"/>
<dbReference type="PANTHER" id="PTHR36503:SF3">
    <property type="entry name" value="BLR0126 PROTEIN"/>
    <property type="match status" value="1"/>
</dbReference>
<dbReference type="InterPro" id="IPR029068">
    <property type="entry name" value="Glyas_Bleomycin-R_OHBP_Dase"/>
</dbReference>
<dbReference type="PANTHER" id="PTHR36503">
    <property type="entry name" value="BLR2520 PROTEIN"/>
    <property type="match status" value="1"/>
</dbReference>
<evidence type="ECO:0000313" key="3">
    <source>
        <dbReference type="Proteomes" id="UP000221369"/>
    </source>
</evidence>
<gene>
    <name evidence="2" type="ORF">ATJ78_2685</name>
</gene>
<accession>A0A2A9DZA3</accession>
<organism evidence="2 3">
    <name type="scientific">Paramicrobacterium agarici</name>
    <dbReference type="NCBI Taxonomy" id="630514"/>
    <lineage>
        <taxon>Bacteria</taxon>
        <taxon>Bacillati</taxon>
        <taxon>Actinomycetota</taxon>
        <taxon>Actinomycetes</taxon>
        <taxon>Micrococcales</taxon>
        <taxon>Microbacteriaceae</taxon>
        <taxon>Paramicrobacterium</taxon>
    </lineage>
</organism>